<gene>
    <name evidence="1" type="ORF">AC578_9618</name>
</gene>
<evidence type="ECO:0000313" key="1">
    <source>
        <dbReference type="EMBL" id="KXS97361.1"/>
    </source>
</evidence>
<proteinExistence type="predicted"/>
<accession>A0A139H4M2</accession>
<dbReference type="AlphaFoldDB" id="A0A139H4M2"/>
<keyword evidence="2" id="KW-1185">Reference proteome</keyword>
<dbReference type="EMBL" id="LFZN01000145">
    <property type="protein sequence ID" value="KXS97361.1"/>
    <property type="molecule type" value="Genomic_DNA"/>
</dbReference>
<sequence length="161" mass="18608">MYKMATYICPLILDHASRYVAGLPYQNLAFPTLQVLAIFHLAQDTFGFIIDHLPTQDGISGPIADIDPFKRRIIDLVMEHCLRDRASTGLAWMPDDQICIIPRRNTALLPIQTIQLGSICRSQLHKPRQTQLRLLRLLTRLRLPKQQRHPRLNSRQPIRNL</sequence>
<organism evidence="1 2">
    <name type="scientific">Pseudocercospora eumusae</name>
    <dbReference type="NCBI Taxonomy" id="321146"/>
    <lineage>
        <taxon>Eukaryota</taxon>
        <taxon>Fungi</taxon>
        <taxon>Dikarya</taxon>
        <taxon>Ascomycota</taxon>
        <taxon>Pezizomycotina</taxon>
        <taxon>Dothideomycetes</taxon>
        <taxon>Dothideomycetidae</taxon>
        <taxon>Mycosphaerellales</taxon>
        <taxon>Mycosphaerellaceae</taxon>
        <taxon>Pseudocercospora</taxon>
    </lineage>
</organism>
<comment type="caution">
    <text evidence="1">The sequence shown here is derived from an EMBL/GenBank/DDBJ whole genome shotgun (WGS) entry which is preliminary data.</text>
</comment>
<dbReference type="Proteomes" id="UP000070133">
    <property type="component" value="Unassembled WGS sequence"/>
</dbReference>
<reference evidence="1 2" key="1">
    <citation type="submission" date="2015-07" db="EMBL/GenBank/DDBJ databases">
        <title>Comparative genomics of the Sigatoka disease complex on banana suggests a link between parallel evolutionary changes in Pseudocercospora fijiensis and Pseudocercospora eumusae and increased virulence on the banana host.</title>
        <authorList>
            <person name="Chang T.-C."/>
            <person name="Salvucci A."/>
            <person name="Crous P.W."/>
            <person name="Stergiopoulos I."/>
        </authorList>
    </citation>
    <scope>NUCLEOTIDE SEQUENCE [LARGE SCALE GENOMIC DNA]</scope>
    <source>
        <strain evidence="1 2">CBS 114824</strain>
    </source>
</reference>
<evidence type="ECO:0000313" key="2">
    <source>
        <dbReference type="Proteomes" id="UP000070133"/>
    </source>
</evidence>
<dbReference type="OrthoDB" id="1288932at2759"/>
<protein>
    <submittedName>
        <fullName evidence="1">Uncharacterized protein</fullName>
    </submittedName>
</protein>
<name>A0A139H4M2_9PEZI</name>